<comment type="caution">
    <text evidence="2">The sequence shown here is derived from an EMBL/GenBank/DDBJ whole genome shotgun (WGS) entry which is preliminary data.</text>
</comment>
<feature type="compositionally biased region" description="Basic and acidic residues" evidence="1">
    <location>
        <begin position="20"/>
        <end position="29"/>
    </location>
</feature>
<reference evidence="2 3" key="1">
    <citation type="submission" date="2021-06" db="EMBL/GenBank/DDBJ databases">
        <title>Caerostris extrusa draft genome.</title>
        <authorList>
            <person name="Kono N."/>
            <person name="Arakawa K."/>
        </authorList>
    </citation>
    <scope>NUCLEOTIDE SEQUENCE [LARGE SCALE GENOMIC DNA]</scope>
</reference>
<accession>A0AAV4NY52</accession>
<evidence type="ECO:0000256" key="1">
    <source>
        <dbReference type="SAM" id="MobiDB-lite"/>
    </source>
</evidence>
<name>A0AAV4NY52_CAEEX</name>
<proteinExistence type="predicted"/>
<protein>
    <submittedName>
        <fullName evidence="2">Uncharacterized protein</fullName>
    </submittedName>
</protein>
<dbReference type="EMBL" id="BPLR01021368">
    <property type="protein sequence ID" value="GIX88881.1"/>
    <property type="molecule type" value="Genomic_DNA"/>
</dbReference>
<organism evidence="2 3">
    <name type="scientific">Caerostris extrusa</name>
    <name type="common">Bark spider</name>
    <name type="synonym">Caerostris bankana</name>
    <dbReference type="NCBI Taxonomy" id="172846"/>
    <lineage>
        <taxon>Eukaryota</taxon>
        <taxon>Metazoa</taxon>
        <taxon>Ecdysozoa</taxon>
        <taxon>Arthropoda</taxon>
        <taxon>Chelicerata</taxon>
        <taxon>Arachnida</taxon>
        <taxon>Araneae</taxon>
        <taxon>Araneomorphae</taxon>
        <taxon>Entelegynae</taxon>
        <taxon>Araneoidea</taxon>
        <taxon>Araneidae</taxon>
        <taxon>Caerostris</taxon>
    </lineage>
</organism>
<feature type="region of interest" description="Disordered" evidence="1">
    <location>
        <begin position="20"/>
        <end position="52"/>
    </location>
</feature>
<sequence length="96" mass="10828">MELPSHNNNGNKTLFVDSRNEIQHKRNENRLPVQNSRREQVANSGMSPQRDGRVSYGEKVVQLLHINHLQINAAAAALCSMTFGISCALMKRMLQL</sequence>
<gene>
    <name evidence="2" type="ORF">CEXT_383141</name>
</gene>
<evidence type="ECO:0000313" key="2">
    <source>
        <dbReference type="EMBL" id="GIX88881.1"/>
    </source>
</evidence>
<dbReference type="Proteomes" id="UP001054945">
    <property type="component" value="Unassembled WGS sequence"/>
</dbReference>
<dbReference type="AlphaFoldDB" id="A0AAV4NY52"/>
<keyword evidence="3" id="KW-1185">Reference proteome</keyword>
<evidence type="ECO:0000313" key="3">
    <source>
        <dbReference type="Proteomes" id="UP001054945"/>
    </source>
</evidence>